<feature type="transmembrane region" description="Helical" evidence="1">
    <location>
        <begin position="9"/>
        <end position="32"/>
    </location>
</feature>
<keyword evidence="3" id="KW-1185">Reference proteome</keyword>
<dbReference type="KEGG" id="glz:GLAREA_12118"/>
<keyword evidence="1" id="KW-1133">Transmembrane helix</keyword>
<organism evidence="2 3">
    <name type="scientific">Glarea lozoyensis (strain ATCC 20868 / MF5171)</name>
    <dbReference type="NCBI Taxonomy" id="1116229"/>
    <lineage>
        <taxon>Eukaryota</taxon>
        <taxon>Fungi</taxon>
        <taxon>Dikarya</taxon>
        <taxon>Ascomycota</taxon>
        <taxon>Pezizomycotina</taxon>
        <taxon>Leotiomycetes</taxon>
        <taxon>Helotiales</taxon>
        <taxon>Helotiaceae</taxon>
        <taxon>Glarea</taxon>
    </lineage>
</organism>
<gene>
    <name evidence="2" type="ORF">GLAREA_12118</name>
</gene>
<dbReference type="GeneID" id="19471159"/>
<evidence type="ECO:0000256" key="1">
    <source>
        <dbReference type="SAM" id="Phobius"/>
    </source>
</evidence>
<evidence type="ECO:0000313" key="3">
    <source>
        <dbReference type="Proteomes" id="UP000016922"/>
    </source>
</evidence>
<keyword evidence="1" id="KW-0472">Membrane</keyword>
<proteinExistence type="predicted"/>
<accession>S3DJ24</accession>
<dbReference type="EMBL" id="KE145360">
    <property type="protein sequence ID" value="EPE32036.1"/>
    <property type="molecule type" value="Genomic_DNA"/>
</dbReference>
<name>S3DJ24_GLAL2</name>
<reference evidence="2 3" key="1">
    <citation type="journal article" date="2013" name="BMC Genomics">
        <title>Genomics-driven discovery of the pneumocandin biosynthetic gene cluster in the fungus Glarea lozoyensis.</title>
        <authorList>
            <person name="Chen L."/>
            <person name="Yue Q."/>
            <person name="Zhang X."/>
            <person name="Xiang M."/>
            <person name="Wang C."/>
            <person name="Li S."/>
            <person name="Che Y."/>
            <person name="Ortiz-Lopez F.J."/>
            <person name="Bills G.F."/>
            <person name="Liu X."/>
            <person name="An Z."/>
        </authorList>
    </citation>
    <scope>NUCLEOTIDE SEQUENCE [LARGE SCALE GENOMIC DNA]</scope>
    <source>
        <strain evidence="3">ATCC 20868 / MF5171</strain>
    </source>
</reference>
<evidence type="ECO:0000313" key="2">
    <source>
        <dbReference type="EMBL" id="EPE32036.1"/>
    </source>
</evidence>
<dbReference type="Proteomes" id="UP000016922">
    <property type="component" value="Unassembled WGS sequence"/>
</dbReference>
<dbReference type="HOGENOM" id="CLU_2291974_0_0_1"/>
<keyword evidence="1" id="KW-0812">Transmembrane</keyword>
<sequence length="101" mass="11071">MPCVSGEGFIYGVLSGFLFLVTLFFAAAFIIACDSKECPTNCLEDCPDCAPLNIYIDWNQRGVWIHGEDKDAILDFTLVDITDPNGPAEIPFEFAMDGGLQ</sequence>
<dbReference type="RefSeq" id="XP_008081091.1">
    <property type="nucleotide sequence ID" value="XM_008082900.1"/>
</dbReference>
<protein>
    <submittedName>
        <fullName evidence="2">Uncharacterized protein</fullName>
    </submittedName>
</protein>
<dbReference type="AlphaFoldDB" id="S3DJ24"/>